<accession>A0ABR9EAB9</accession>
<organism evidence="1 2">
    <name type="scientific">Pseudoalteromonas aurantia 208</name>
    <dbReference type="NCBI Taxonomy" id="1314867"/>
    <lineage>
        <taxon>Bacteria</taxon>
        <taxon>Pseudomonadati</taxon>
        <taxon>Pseudomonadota</taxon>
        <taxon>Gammaproteobacteria</taxon>
        <taxon>Alteromonadales</taxon>
        <taxon>Pseudoalteromonadaceae</taxon>
        <taxon>Pseudoalteromonas</taxon>
    </lineage>
</organism>
<evidence type="ECO:0000313" key="1">
    <source>
        <dbReference type="EMBL" id="MBE0366738.1"/>
    </source>
</evidence>
<comment type="caution">
    <text evidence="1">The sequence shown here is derived from an EMBL/GenBank/DDBJ whole genome shotgun (WGS) entry which is preliminary data.</text>
</comment>
<dbReference type="CDD" id="cd04221">
    <property type="entry name" value="MauL"/>
    <property type="match status" value="1"/>
</dbReference>
<dbReference type="InterPro" id="IPR008972">
    <property type="entry name" value="Cupredoxin"/>
</dbReference>
<dbReference type="RefSeq" id="WP_192506242.1">
    <property type="nucleotide sequence ID" value="NZ_AQGV01000010.1"/>
</dbReference>
<evidence type="ECO:0008006" key="3">
    <source>
        <dbReference type="Google" id="ProtNLM"/>
    </source>
</evidence>
<evidence type="ECO:0000313" key="2">
    <source>
        <dbReference type="Proteomes" id="UP000615755"/>
    </source>
</evidence>
<dbReference type="Gene3D" id="2.60.40.420">
    <property type="entry name" value="Cupredoxins - blue copper proteins"/>
    <property type="match status" value="1"/>
</dbReference>
<proteinExistence type="predicted"/>
<reference evidence="1 2" key="1">
    <citation type="submission" date="2015-03" db="EMBL/GenBank/DDBJ databases">
        <title>Genome sequence of Pseudoalteromonas aurantia.</title>
        <authorList>
            <person name="Xie B.-B."/>
            <person name="Rong J.-C."/>
            <person name="Qin Q.-L."/>
            <person name="Zhang Y.-Z."/>
        </authorList>
    </citation>
    <scope>NUCLEOTIDE SEQUENCE [LARGE SCALE GENOMIC DNA]</scope>
    <source>
        <strain evidence="1 2">208</strain>
    </source>
</reference>
<dbReference type="PROSITE" id="PS51257">
    <property type="entry name" value="PROKAR_LIPOPROTEIN"/>
    <property type="match status" value="1"/>
</dbReference>
<dbReference type="EMBL" id="AQGV01000010">
    <property type="protein sequence ID" value="MBE0366738.1"/>
    <property type="molecule type" value="Genomic_DNA"/>
</dbReference>
<dbReference type="Proteomes" id="UP000615755">
    <property type="component" value="Unassembled WGS sequence"/>
</dbReference>
<dbReference type="InterPro" id="IPR034242">
    <property type="entry name" value="MauL"/>
</dbReference>
<name>A0ABR9EAB9_9GAMM</name>
<sequence length="212" mass="24149">MKKFIGLLCWLGFSCQALELTVKDTQGQPLVGAAVWLEGKQWSVNDISLSQQYNMGQKDRNFTPHALIVPQGAKVDFPNFDSILHHVYSFSEPKAFELKLYRDKPQAPITFSQTGVVELGCNIHDWMLGYILVVNSGVFGLTDINGKVNLPLMENQLGTTTLKVWHERYENLDKPESKQLNIVQTNQKIQYQLQQPLLDKLDFLTDETDGYE</sequence>
<gene>
    <name evidence="1" type="ORF">PAUR_a3806</name>
</gene>
<protein>
    <recommendedName>
        <fullName evidence="3">Methylamine utilization protein</fullName>
    </recommendedName>
</protein>
<keyword evidence="2" id="KW-1185">Reference proteome</keyword>
<dbReference type="SUPFAM" id="SSF49503">
    <property type="entry name" value="Cupredoxins"/>
    <property type="match status" value="1"/>
</dbReference>